<dbReference type="Pfam" id="PF22621">
    <property type="entry name" value="CurL-like_PKS_C"/>
    <property type="match status" value="1"/>
</dbReference>
<dbReference type="EMBL" id="CP022753">
    <property type="protein sequence ID" value="ASU84182.1"/>
    <property type="molecule type" value="Genomic_DNA"/>
</dbReference>
<dbReference type="SUPFAM" id="SSF52151">
    <property type="entry name" value="FabD/lysophospholipase-like"/>
    <property type="match status" value="1"/>
</dbReference>
<dbReference type="InterPro" id="IPR050091">
    <property type="entry name" value="PKS_NRPS_Biosynth_Enz"/>
</dbReference>
<dbReference type="Gene3D" id="3.40.47.10">
    <property type="match status" value="1"/>
</dbReference>
<keyword evidence="1" id="KW-0596">Phosphopantetheine</keyword>
<evidence type="ECO:0000313" key="5">
    <source>
        <dbReference type="EMBL" id="ASU84182.1"/>
    </source>
</evidence>
<proteinExistence type="inferred from homology"/>
<dbReference type="Pfam" id="PF00109">
    <property type="entry name" value="ketoacyl-synt"/>
    <property type="match status" value="1"/>
</dbReference>
<dbReference type="InterPro" id="IPR016035">
    <property type="entry name" value="Acyl_Trfase/lysoPLipase"/>
</dbReference>
<dbReference type="Pfam" id="PF02801">
    <property type="entry name" value="Ketoacyl-synt_C"/>
    <property type="match status" value="1"/>
</dbReference>
<dbReference type="SMART" id="SM00825">
    <property type="entry name" value="PKS_KS"/>
    <property type="match status" value="1"/>
</dbReference>
<reference evidence="5 6" key="1">
    <citation type="submission" date="2017-08" db="EMBL/GenBank/DDBJ databases">
        <title>The complete genome sequence of Nocardiopsis gilva YIM 90087.</title>
        <authorList>
            <person name="Yin M."/>
            <person name="Tang S."/>
        </authorList>
    </citation>
    <scope>NUCLEOTIDE SEQUENCE [LARGE SCALE GENOMIC DNA]</scope>
    <source>
        <strain evidence="5 6">YIM 90087</strain>
    </source>
</reference>
<dbReference type="PANTHER" id="PTHR43775:SF37">
    <property type="entry name" value="SI:DKEY-61P9.11"/>
    <property type="match status" value="1"/>
</dbReference>
<dbReference type="PROSITE" id="PS52004">
    <property type="entry name" value="KS3_2"/>
    <property type="match status" value="1"/>
</dbReference>
<organism evidence="5 6">
    <name type="scientific">Nocardiopsis gilva YIM 90087</name>
    <dbReference type="NCBI Taxonomy" id="1235441"/>
    <lineage>
        <taxon>Bacteria</taxon>
        <taxon>Bacillati</taxon>
        <taxon>Actinomycetota</taxon>
        <taxon>Actinomycetes</taxon>
        <taxon>Streptosporangiales</taxon>
        <taxon>Nocardiopsidaceae</taxon>
        <taxon>Nocardiopsis</taxon>
    </lineage>
</organism>
<dbReference type="AlphaFoldDB" id="A0A223S7X6"/>
<dbReference type="OrthoDB" id="4537517at2"/>
<sequence>MSIDLDSAVAIVGLSGRFPGADSVGALWDNLAAGVRSIRPLTDQERRALAPEAVADPAFVPVTADVAGAEYFDAEFFGFTADEAAAMDPQNRLFLECVWEAMEDAGHDPMGPSMPVGLFAGCGFPSYLARLSGQRGVDVAPELRRESERMLYAVGNDRDSLCSMVSYKLDLRGPSIAVQTFSSSALTSVHLACQSLLGYETDLALAGGVAIHTPQATGYRYDEVGTQSPDGSCRSFDADSRGTVIGNGLGVVALKRLADAHADGDHVYAAVLGTAVNCDGGARAGYAAPGRGGKARVAAEALANAGVAAGEVDYIEALGLGVMVIDTIELSALAQVYAPAHAPRSCPIGALKPNMGHLEHASGIASLIKTALMLHHRTLLPTIEHTEPNALLAAPDSPFRMQTTAAPWERRCGSPRRAAVNSFGIGGTNAHAILQEAPEPPERPRPHAGAPHLLPVSAQTPEALEAAVARLRAHLQRRPDLDLRDVAHTLQTGRTPFAHRRFVVCRGVPEAIAALGADDPARTSAEAGAGAEGEGVVRLPDDDALSDLTAELRAVDPAYGAAAEECEATLRACAGHEEAPGTGPEVATFVAHYALGRTITALGVTPRLVTGQGVGRLAAGCLAGTLTMSDALECLRAGGPWPTDDHCAAVEPDGVVIEVGAASAAPGVIPAFSPDLCRAEGARFALYELAGRLWLAGFRIDWAGLHPDGPGRRIPLPTYPFQSRRHWID</sequence>
<evidence type="ECO:0000259" key="4">
    <source>
        <dbReference type="PROSITE" id="PS52004"/>
    </source>
</evidence>
<dbReference type="InterPro" id="IPR014030">
    <property type="entry name" value="Ketoacyl_synth_N"/>
</dbReference>
<dbReference type="KEGG" id="ngv:CDO52_16535"/>
<evidence type="ECO:0000256" key="2">
    <source>
        <dbReference type="ARBA" id="ARBA00022553"/>
    </source>
</evidence>
<dbReference type="PANTHER" id="PTHR43775">
    <property type="entry name" value="FATTY ACID SYNTHASE"/>
    <property type="match status" value="1"/>
</dbReference>
<feature type="domain" description="Ketosynthase family 3 (KS3)" evidence="4">
    <location>
        <begin position="6"/>
        <end position="436"/>
    </location>
</feature>
<evidence type="ECO:0000313" key="6">
    <source>
        <dbReference type="Proteomes" id="UP000215005"/>
    </source>
</evidence>
<accession>A0A223S7X6</accession>
<comment type="similarity">
    <text evidence="3">Belongs to the thiolase-like superfamily. Beta-ketoacyl-ACP synthases family.</text>
</comment>
<evidence type="ECO:0000256" key="3">
    <source>
        <dbReference type="RuleBase" id="RU003694"/>
    </source>
</evidence>
<gene>
    <name evidence="5" type="ORF">CDO52_16535</name>
</gene>
<keyword evidence="6" id="KW-1185">Reference proteome</keyword>
<dbReference type="CDD" id="cd00833">
    <property type="entry name" value="PKS"/>
    <property type="match status" value="1"/>
</dbReference>
<keyword evidence="3" id="KW-0808">Transferase</keyword>
<dbReference type="GO" id="GO:0006633">
    <property type="term" value="P:fatty acid biosynthetic process"/>
    <property type="evidence" value="ECO:0007669"/>
    <property type="project" value="TreeGrafter"/>
</dbReference>
<dbReference type="InterPro" id="IPR020841">
    <property type="entry name" value="PKS_Beta-ketoAc_synthase_dom"/>
</dbReference>
<dbReference type="InterPro" id="IPR016039">
    <property type="entry name" value="Thiolase-like"/>
</dbReference>
<dbReference type="Proteomes" id="UP000215005">
    <property type="component" value="Chromosome"/>
</dbReference>
<keyword evidence="2" id="KW-0597">Phosphoprotein</keyword>
<dbReference type="Gene3D" id="1.10.1240.100">
    <property type="match status" value="1"/>
</dbReference>
<dbReference type="SUPFAM" id="SSF53901">
    <property type="entry name" value="Thiolase-like"/>
    <property type="match status" value="1"/>
</dbReference>
<evidence type="ECO:0000256" key="1">
    <source>
        <dbReference type="ARBA" id="ARBA00022450"/>
    </source>
</evidence>
<name>A0A223S7X6_9ACTN</name>
<dbReference type="RefSeq" id="WP_094932509.1">
    <property type="nucleotide sequence ID" value="NZ_CP022753.1"/>
</dbReference>
<dbReference type="GO" id="GO:0004312">
    <property type="term" value="F:fatty acid synthase activity"/>
    <property type="evidence" value="ECO:0007669"/>
    <property type="project" value="TreeGrafter"/>
</dbReference>
<dbReference type="Gene3D" id="3.30.70.3290">
    <property type="match status" value="1"/>
</dbReference>
<protein>
    <recommendedName>
        <fullName evidence="4">Ketosynthase family 3 (KS3) domain-containing protein</fullName>
    </recommendedName>
</protein>
<dbReference type="InterPro" id="IPR014031">
    <property type="entry name" value="Ketoacyl_synth_C"/>
</dbReference>